<dbReference type="CDD" id="cd09272">
    <property type="entry name" value="RNase_HI_RT_Ty1"/>
    <property type="match status" value="1"/>
</dbReference>
<accession>A0ABQ4ZMA6</accession>
<reference evidence="1" key="1">
    <citation type="journal article" date="2022" name="Int. J. Mol. Sci.">
        <title>Draft Genome of Tanacetum Coccineum: Genomic Comparison of Closely Related Tanacetum-Family Plants.</title>
        <authorList>
            <person name="Yamashiro T."/>
            <person name="Shiraishi A."/>
            <person name="Nakayama K."/>
            <person name="Satake H."/>
        </authorList>
    </citation>
    <scope>NUCLEOTIDE SEQUENCE</scope>
</reference>
<sequence>MHSPLQSHFEAAYIKSFKMKSLDAPLLLQTWFADEEVKPLKKQTKPKSVIRSVEAYDLAKCKMTIRSVSDYCVYVSGCLVYWKWKKQSTLSRSSTEAKYRSMALATREVMWIVKILKDLNVQNVVLVSLVCDNSSAIQIAVS</sequence>
<protein>
    <submittedName>
        <fullName evidence="1">Uncharacterized protein</fullName>
    </submittedName>
</protein>
<evidence type="ECO:0000313" key="1">
    <source>
        <dbReference type="EMBL" id="GJS90307.1"/>
    </source>
</evidence>
<reference evidence="1" key="2">
    <citation type="submission" date="2022-01" db="EMBL/GenBank/DDBJ databases">
        <authorList>
            <person name="Yamashiro T."/>
            <person name="Shiraishi A."/>
            <person name="Satake H."/>
            <person name="Nakayama K."/>
        </authorList>
    </citation>
    <scope>NUCLEOTIDE SEQUENCE</scope>
</reference>
<dbReference type="PANTHER" id="PTHR11439:SF470">
    <property type="entry name" value="CYSTEINE-RICH RLK (RECEPTOR-LIKE PROTEIN KINASE) 8"/>
    <property type="match status" value="1"/>
</dbReference>
<proteinExistence type="predicted"/>
<dbReference type="PANTHER" id="PTHR11439">
    <property type="entry name" value="GAG-POL-RELATED RETROTRANSPOSON"/>
    <property type="match status" value="1"/>
</dbReference>
<evidence type="ECO:0000313" key="2">
    <source>
        <dbReference type="Proteomes" id="UP001151760"/>
    </source>
</evidence>
<dbReference type="EMBL" id="BQNB010011417">
    <property type="protein sequence ID" value="GJS90307.1"/>
    <property type="molecule type" value="Genomic_DNA"/>
</dbReference>
<comment type="caution">
    <text evidence="1">The sequence shown here is derived from an EMBL/GenBank/DDBJ whole genome shotgun (WGS) entry which is preliminary data.</text>
</comment>
<dbReference type="Proteomes" id="UP001151760">
    <property type="component" value="Unassembled WGS sequence"/>
</dbReference>
<gene>
    <name evidence="1" type="ORF">Tco_0772943</name>
</gene>
<name>A0ABQ4ZMA6_9ASTR</name>
<organism evidence="1 2">
    <name type="scientific">Tanacetum coccineum</name>
    <dbReference type="NCBI Taxonomy" id="301880"/>
    <lineage>
        <taxon>Eukaryota</taxon>
        <taxon>Viridiplantae</taxon>
        <taxon>Streptophyta</taxon>
        <taxon>Embryophyta</taxon>
        <taxon>Tracheophyta</taxon>
        <taxon>Spermatophyta</taxon>
        <taxon>Magnoliopsida</taxon>
        <taxon>eudicotyledons</taxon>
        <taxon>Gunneridae</taxon>
        <taxon>Pentapetalae</taxon>
        <taxon>asterids</taxon>
        <taxon>campanulids</taxon>
        <taxon>Asterales</taxon>
        <taxon>Asteraceae</taxon>
        <taxon>Asteroideae</taxon>
        <taxon>Anthemideae</taxon>
        <taxon>Anthemidinae</taxon>
        <taxon>Tanacetum</taxon>
    </lineage>
</organism>
<keyword evidence="2" id="KW-1185">Reference proteome</keyword>